<dbReference type="AlphaFoldDB" id="A0A7E4ZQ72"/>
<evidence type="ECO:0000313" key="1">
    <source>
        <dbReference type="Proteomes" id="UP000492821"/>
    </source>
</evidence>
<sequence>MVKRWQWEDLLSRGGMIETPSGLEDVMFYILGQHILPLSFYNPMFIARVWIIDLDCLHRPWLLILMSEHIRFAAGAFFQGACKNMIKISTRQRQSVVTHMDQIPTIRLSLVSTKITSVA</sequence>
<dbReference type="WBParaSite" id="Pan_g10585.t1">
    <property type="protein sequence ID" value="Pan_g10585.t1"/>
    <property type="gene ID" value="Pan_g10585"/>
</dbReference>
<accession>A0A7E4ZQ72</accession>
<reference evidence="2" key="2">
    <citation type="submission" date="2020-10" db="UniProtKB">
        <authorList>
            <consortium name="WormBaseParasite"/>
        </authorList>
    </citation>
    <scope>IDENTIFICATION</scope>
</reference>
<keyword evidence="1" id="KW-1185">Reference proteome</keyword>
<evidence type="ECO:0000313" key="2">
    <source>
        <dbReference type="WBParaSite" id="Pan_g10585.t1"/>
    </source>
</evidence>
<dbReference type="Proteomes" id="UP000492821">
    <property type="component" value="Unassembled WGS sequence"/>
</dbReference>
<name>A0A7E4ZQ72_PANRE</name>
<organism evidence="1 2">
    <name type="scientific">Panagrellus redivivus</name>
    <name type="common">Microworm</name>
    <dbReference type="NCBI Taxonomy" id="6233"/>
    <lineage>
        <taxon>Eukaryota</taxon>
        <taxon>Metazoa</taxon>
        <taxon>Ecdysozoa</taxon>
        <taxon>Nematoda</taxon>
        <taxon>Chromadorea</taxon>
        <taxon>Rhabditida</taxon>
        <taxon>Tylenchina</taxon>
        <taxon>Panagrolaimomorpha</taxon>
        <taxon>Panagrolaimoidea</taxon>
        <taxon>Panagrolaimidae</taxon>
        <taxon>Panagrellus</taxon>
    </lineage>
</organism>
<reference evidence="1" key="1">
    <citation type="journal article" date="2013" name="Genetics">
        <title>The draft genome and transcriptome of Panagrellus redivivus are shaped by the harsh demands of a free-living lifestyle.</title>
        <authorList>
            <person name="Srinivasan J."/>
            <person name="Dillman A.R."/>
            <person name="Macchietto M.G."/>
            <person name="Heikkinen L."/>
            <person name="Lakso M."/>
            <person name="Fracchia K.M."/>
            <person name="Antoshechkin I."/>
            <person name="Mortazavi A."/>
            <person name="Wong G."/>
            <person name="Sternberg P.W."/>
        </authorList>
    </citation>
    <scope>NUCLEOTIDE SEQUENCE [LARGE SCALE GENOMIC DNA]</scope>
    <source>
        <strain evidence="1">MT8872</strain>
    </source>
</reference>
<proteinExistence type="predicted"/>
<protein>
    <submittedName>
        <fullName evidence="2">FBA_2 domain-containing protein</fullName>
    </submittedName>
</protein>